<dbReference type="Proteomes" id="UP001152888">
    <property type="component" value="Unassembled WGS sequence"/>
</dbReference>
<gene>
    <name evidence="1" type="ORF">ACAOBT_LOCUS21811</name>
</gene>
<organism evidence="1 2">
    <name type="scientific">Acanthoscelides obtectus</name>
    <name type="common">Bean weevil</name>
    <name type="synonym">Bruchus obtectus</name>
    <dbReference type="NCBI Taxonomy" id="200917"/>
    <lineage>
        <taxon>Eukaryota</taxon>
        <taxon>Metazoa</taxon>
        <taxon>Ecdysozoa</taxon>
        <taxon>Arthropoda</taxon>
        <taxon>Hexapoda</taxon>
        <taxon>Insecta</taxon>
        <taxon>Pterygota</taxon>
        <taxon>Neoptera</taxon>
        <taxon>Endopterygota</taxon>
        <taxon>Coleoptera</taxon>
        <taxon>Polyphaga</taxon>
        <taxon>Cucujiformia</taxon>
        <taxon>Chrysomeloidea</taxon>
        <taxon>Chrysomelidae</taxon>
        <taxon>Bruchinae</taxon>
        <taxon>Bruchini</taxon>
        <taxon>Acanthoscelides</taxon>
    </lineage>
</organism>
<accession>A0A9P0LK83</accession>
<reference evidence="1" key="1">
    <citation type="submission" date="2022-03" db="EMBL/GenBank/DDBJ databases">
        <authorList>
            <person name="Sayadi A."/>
        </authorList>
    </citation>
    <scope>NUCLEOTIDE SEQUENCE</scope>
</reference>
<comment type="caution">
    <text evidence="1">The sequence shown here is derived from an EMBL/GenBank/DDBJ whole genome shotgun (WGS) entry which is preliminary data.</text>
</comment>
<name>A0A9P0LK83_ACAOB</name>
<sequence>MITFLLQASTMDMIPDTVLRIISWSPCLTASAKLTSCEKPT</sequence>
<dbReference type="EMBL" id="CAKOFQ010007187">
    <property type="protein sequence ID" value="CAH1993917.1"/>
    <property type="molecule type" value="Genomic_DNA"/>
</dbReference>
<evidence type="ECO:0000313" key="1">
    <source>
        <dbReference type="EMBL" id="CAH1993917.1"/>
    </source>
</evidence>
<dbReference type="OrthoDB" id="10259622at2759"/>
<evidence type="ECO:0000313" key="2">
    <source>
        <dbReference type="Proteomes" id="UP001152888"/>
    </source>
</evidence>
<keyword evidence="2" id="KW-1185">Reference proteome</keyword>
<protein>
    <submittedName>
        <fullName evidence="1">Uncharacterized protein</fullName>
    </submittedName>
</protein>
<dbReference type="AlphaFoldDB" id="A0A9P0LK83"/>
<proteinExistence type="predicted"/>